<dbReference type="InterPro" id="IPR019734">
    <property type="entry name" value="TPR_rpt"/>
</dbReference>
<feature type="repeat" description="TPR" evidence="1">
    <location>
        <begin position="333"/>
        <end position="366"/>
    </location>
</feature>
<keyword evidence="1" id="KW-0802">TPR repeat</keyword>
<dbReference type="SMART" id="SM00028">
    <property type="entry name" value="TPR"/>
    <property type="match status" value="4"/>
</dbReference>
<organism evidence="3 4">
    <name type="scientific">Undibacterium flavidum</name>
    <dbReference type="NCBI Taxonomy" id="2762297"/>
    <lineage>
        <taxon>Bacteria</taxon>
        <taxon>Pseudomonadati</taxon>
        <taxon>Pseudomonadota</taxon>
        <taxon>Betaproteobacteria</taxon>
        <taxon>Burkholderiales</taxon>
        <taxon>Oxalobacteraceae</taxon>
        <taxon>Undibacterium</taxon>
    </lineage>
</organism>
<keyword evidence="4" id="KW-1185">Reference proteome</keyword>
<gene>
    <name evidence="3" type="ORF">H8K55_04660</name>
</gene>
<accession>A0ABR6Y8E7</accession>
<dbReference type="EMBL" id="JACOGA010000003">
    <property type="protein sequence ID" value="MBC3872871.1"/>
    <property type="molecule type" value="Genomic_DNA"/>
</dbReference>
<sequence>MRAFLTLLVLLSLSACSTISAPLKREQIVWQDQLFKQEQAPQILSKDEIFELSPALKAQLLKPEVRNLSVYLRTKYFLELVYSPEVSPFVYNPNDTTIARKTWEDKSGNCISLTILAYAVGKALDLPITMQDVDVPVQFDRRGNIEFLSSHVNAIILHKGFWFEGDSEQRGNLIIDFEPQTMVLQRGRVLSEDQILSRFYNNLGAEYLAKKQKNIAYAYFKAALMTTPDNSLALNNLAQLYLQVGAQEIAESTLRRALIHNPEDAIVMRSLQELLRSQKRDGEAELLSTAIRASNEKNPHYWIGLGMYAMSRNNFKEAIRSFEKAETMASGFAEIHQNLAEAYMKIGDMDRAKTEIKKLISLVPAHPKSKLLGTKFAAQ</sequence>
<protein>
    <submittedName>
        <fullName evidence="3">Tetratricopeptide repeat protein</fullName>
    </submittedName>
</protein>
<feature type="repeat" description="TPR" evidence="1">
    <location>
        <begin position="231"/>
        <end position="264"/>
    </location>
</feature>
<feature type="chain" id="PRO_5045989501" evidence="2">
    <location>
        <begin position="21"/>
        <end position="379"/>
    </location>
</feature>
<evidence type="ECO:0000256" key="1">
    <source>
        <dbReference type="PROSITE-ProRule" id="PRU00339"/>
    </source>
</evidence>
<dbReference type="PROSITE" id="PS50005">
    <property type="entry name" value="TPR"/>
    <property type="match status" value="3"/>
</dbReference>
<dbReference type="Pfam" id="PF14559">
    <property type="entry name" value="TPR_19"/>
    <property type="match status" value="1"/>
</dbReference>
<keyword evidence="2" id="KW-0732">Signal</keyword>
<feature type="repeat" description="TPR" evidence="1">
    <location>
        <begin position="197"/>
        <end position="230"/>
    </location>
</feature>
<name>A0ABR6Y8E7_9BURK</name>
<dbReference type="RefSeq" id="WP_186940906.1">
    <property type="nucleotide sequence ID" value="NZ_JACOGA010000003.1"/>
</dbReference>
<proteinExistence type="predicted"/>
<dbReference type="Proteomes" id="UP000624279">
    <property type="component" value="Unassembled WGS sequence"/>
</dbReference>
<evidence type="ECO:0000313" key="3">
    <source>
        <dbReference type="EMBL" id="MBC3872871.1"/>
    </source>
</evidence>
<dbReference type="Pfam" id="PF13181">
    <property type="entry name" value="TPR_8"/>
    <property type="match status" value="1"/>
</dbReference>
<evidence type="ECO:0000313" key="4">
    <source>
        <dbReference type="Proteomes" id="UP000624279"/>
    </source>
</evidence>
<dbReference type="Gene3D" id="1.25.40.10">
    <property type="entry name" value="Tetratricopeptide repeat domain"/>
    <property type="match status" value="1"/>
</dbReference>
<dbReference type="SUPFAM" id="SSF48452">
    <property type="entry name" value="TPR-like"/>
    <property type="match status" value="1"/>
</dbReference>
<reference evidence="3 4" key="1">
    <citation type="submission" date="2020-08" db="EMBL/GenBank/DDBJ databases">
        <title>Novel species isolated from subtropical streams in China.</title>
        <authorList>
            <person name="Lu H."/>
        </authorList>
    </citation>
    <scope>NUCLEOTIDE SEQUENCE [LARGE SCALE GENOMIC DNA]</scope>
    <source>
        <strain evidence="3 4">LX15W</strain>
    </source>
</reference>
<dbReference type="PANTHER" id="PTHR12558">
    <property type="entry name" value="CELL DIVISION CYCLE 16,23,27"/>
    <property type="match status" value="1"/>
</dbReference>
<comment type="caution">
    <text evidence="3">The sequence shown here is derived from an EMBL/GenBank/DDBJ whole genome shotgun (WGS) entry which is preliminary data.</text>
</comment>
<dbReference type="PANTHER" id="PTHR12558:SF13">
    <property type="entry name" value="CELL DIVISION CYCLE PROTEIN 27 HOMOLOG"/>
    <property type="match status" value="1"/>
</dbReference>
<evidence type="ECO:0000256" key="2">
    <source>
        <dbReference type="SAM" id="SignalP"/>
    </source>
</evidence>
<dbReference type="PROSITE" id="PS51257">
    <property type="entry name" value="PROKAR_LIPOPROTEIN"/>
    <property type="match status" value="1"/>
</dbReference>
<dbReference type="InterPro" id="IPR011990">
    <property type="entry name" value="TPR-like_helical_dom_sf"/>
</dbReference>
<feature type="signal peptide" evidence="2">
    <location>
        <begin position="1"/>
        <end position="20"/>
    </location>
</feature>